<dbReference type="CDD" id="cd00637">
    <property type="entry name" value="7tm_classA_rhodopsin-like"/>
    <property type="match status" value="1"/>
</dbReference>
<dbReference type="Gene3D" id="1.20.1070.10">
    <property type="entry name" value="Rhodopsin 7-helix transmembrane proteins"/>
    <property type="match status" value="1"/>
</dbReference>
<feature type="transmembrane region" description="Helical" evidence="10">
    <location>
        <begin position="125"/>
        <end position="143"/>
    </location>
</feature>
<evidence type="ECO:0000313" key="12">
    <source>
        <dbReference type="EMBL" id="KAG8180406.1"/>
    </source>
</evidence>
<proteinExistence type="inferred from homology"/>
<evidence type="ECO:0000256" key="9">
    <source>
        <dbReference type="ARBA" id="ARBA00023224"/>
    </source>
</evidence>
<name>A0AAV6UAV2_9ARAC</name>
<evidence type="ECO:0000313" key="13">
    <source>
        <dbReference type="Proteomes" id="UP000827092"/>
    </source>
</evidence>
<evidence type="ECO:0000259" key="11">
    <source>
        <dbReference type="PROSITE" id="PS50262"/>
    </source>
</evidence>
<keyword evidence="13" id="KW-1185">Reference proteome</keyword>
<dbReference type="PROSITE" id="PS50262">
    <property type="entry name" value="G_PROTEIN_RECEP_F1_2"/>
    <property type="match status" value="1"/>
</dbReference>
<dbReference type="PANTHER" id="PTHR24249:SF411">
    <property type="entry name" value="G-PROTEIN COUPLED RECEPTORS FAMILY 1 PROFILE DOMAIN-CONTAINING PROTEIN"/>
    <property type="match status" value="1"/>
</dbReference>
<dbReference type="GO" id="GO:0004930">
    <property type="term" value="F:G protein-coupled receptor activity"/>
    <property type="evidence" value="ECO:0007669"/>
    <property type="project" value="UniProtKB-KW"/>
</dbReference>
<dbReference type="InterPro" id="IPR050569">
    <property type="entry name" value="TAAR"/>
</dbReference>
<dbReference type="SUPFAM" id="SSF81321">
    <property type="entry name" value="Family A G protein-coupled receptor-like"/>
    <property type="match status" value="1"/>
</dbReference>
<comment type="subcellular location">
    <subcellularLocation>
        <location evidence="1">Cell membrane</location>
        <topology evidence="1">Multi-pass membrane protein</topology>
    </subcellularLocation>
</comment>
<dbReference type="AlphaFoldDB" id="A0AAV6UAV2"/>
<evidence type="ECO:0000256" key="6">
    <source>
        <dbReference type="ARBA" id="ARBA00023040"/>
    </source>
</evidence>
<keyword evidence="4 10" id="KW-0812">Transmembrane</keyword>
<feature type="domain" description="G-protein coupled receptors family 1 profile" evidence="11">
    <location>
        <begin position="63"/>
        <end position="318"/>
    </location>
</feature>
<dbReference type="SMART" id="SM01381">
    <property type="entry name" value="7TM_GPCR_Srsx"/>
    <property type="match status" value="1"/>
</dbReference>
<keyword evidence="7 10" id="KW-0472">Membrane</keyword>
<keyword evidence="5 10" id="KW-1133">Transmembrane helix</keyword>
<gene>
    <name evidence="12" type="ORF">JTE90_022755</name>
</gene>
<sequence>MEKETLNHKDIVSDMEDGNATFPEASCRPMNGTFNSNSCQRSPFFNGLGCLATVIIALASIFGNMAVIIGFFFDETLRSQVGNRLIVYLSCTDTLTAILVMLPSALSVALNYWPFGIAACKMHAFFNYSFSCSSSANVAFISVDRAIAVAYPLKYQSIVTDKVIFGFMGWLIFQGSTIGTILGLLKWSGYDNAEGVCAIDYTANDTQAVFYLFNSACIVCYFIPVSIISVSTFLIINIAYRSGKRDNQPMFVRRQKNSHMKKTIKSMIVVVATYYICFTPYAMSKLAKVLLRVDMPPWLNYATTITIFINSASNPFIYAILRKDYREAFKKIPNMIIK</sequence>
<feature type="transmembrane region" description="Helical" evidence="10">
    <location>
        <begin position="298"/>
        <end position="321"/>
    </location>
</feature>
<keyword evidence="6" id="KW-0297">G-protein coupled receptor</keyword>
<feature type="transmembrane region" description="Helical" evidence="10">
    <location>
        <begin position="163"/>
        <end position="185"/>
    </location>
</feature>
<dbReference type="EMBL" id="JAFNEN010000564">
    <property type="protein sequence ID" value="KAG8180406.1"/>
    <property type="molecule type" value="Genomic_DNA"/>
</dbReference>
<evidence type="ECO:0000256" key="10">
    <source>
        <dbReference type="SAM" id="Phobius"/>
    </source>
</evidence>
<dbReference type="InterPro" id="IPR017452">
    <property type="entry name" value="GPCR_Rhodpsn_7TM"/>
</dbReference>
<comment type="similarity">
    <text evidence="2">Belongs to the G-protein coupled receptor 1 family.</text>
</comment>
<accession>A0AAV6UAV2</accession>
<feature type="transmembrane region" description="Helical" evidence="10">
    <location>
        <begin position="85"/>
        <end position="113"/>
    </location>
</feature>
<organism evidence="12 13">
    <name type="scientific">Oedothorax gibbosus</name>
    <dbReference type="NCBI Taxonomy" id="931172"/>
    <lineage>
        <taxon>Eukaryota</taxon>
        <taxon>Metazoa</taxon>
        <taxon>Ecdysozoa</taxon>
        <taxon>Arthropoda</taxon>
        <taxon>Chelicerata</taxon>
        <taxon>Arachnida</taxon>
        <taxon>Araneae</taxon>
        <taxon>Araneomorphae</taxon>
        <taxon>Entelegynae</taxon>
        <taxon>Araneoidea</taxon>
        <taxon>Linyphiidae</taxon>
        <taxon>Erigoninae</taxon>
        <taxon>Oedothorax</taxon>
    </lineage>
</organism>
<evidence type="ECO:0000256" key="8">
    <source>
        <dbReference type="ARBA" id="ARBA00023170"/>
    </source>
</evidence>
<keyword evidence="9" id="KW-0807">Transducer</keyword>
<feature type="transmembrane region" description="Helical" evidence="10">
    <location>
        <begin position="263"/>
        <end position="283"/>
    </location>
</feature>
<evidence type="ECO:0000256" key="2">
    <source>
        <dbReference type="ARBA" id="ARBA00010663"/>
    </source>
</evidence>
<comment type="caution">
    <text evidence="12">The sequence shown here is derived from an EMBL/GenBank/DDBJ whole genome shotgun (WGS) entry which is preliminary data.</text>
</comment>
<feature type="transmembrane region" description="Helical" evidence="10">
    <location>
        <begin position="211"/>
        <end position="240"/>
    </location>
</feature>
<dbReference type="InterPro" id="IPR000276">
    <property type="entry name" value="GPCR_Rhodpsn"/>
</dbReference>
<dbReference type="GO" id="GO:0005886">
    <property type="term" value="C:plasma membrane"/>
    <property type="evidence" value="ECO:0007669"/>
    <property type="project" value="UniProtKB-SubCell"/>
</dbReference>
<evidence type="ECO:0000256" key="3">
    <source>
        <dbReference type="ARBA" id="ARBA00022475"/>
    </source>
</evidence>
<dbReference type="Pfam" id="PF00001">
    <property type="entry name" value="7tm_1"/>
    <property type="match status" value="1"/>
</dbReference>
<dbReference type="PRINTS" id="PR00237">
    <property type="entry name" value="GPCRRHODOPSN"/>
</dbReference>
<reference evidence="12 13" key="1">
    <citation type="journal article" date="2022" name="Nat. Ecol. Evol.">
        <title>A masculinizing supergene underlies an exaggerated male reproductive morph in a spider.</title>
        <authorList>
            <person name="Hendrickx F."/>
            <person name="De Corte Z."/>
            <person name="Sonet G."/>
            <person name="Van Belleghem S.M."/>
            <person name="Kostlbacher S."/>
            <person name="Vangestel C."/>
        </authorList>
    </citation>
    <scope>NUCLEOTIDE SEQUENCE [LARGE SCALE GENOMIC DNA]</scope>
    <source>
        <strain evidence="12">W744_W776</strain>
    </source>
</reference>
<evidence type="ECO:0000256" key="5">
    <source>
        <dbReference type="ARBA" id="ARBA00022989"/>
    </source>
</evidence>
<evidence type="ECO:0000256" key="1">
    <source>
        <dbReference type="ARBA" id="ARBA00004651"/>
    </source>
</evidence>
<evidence type="ECO:0000256" key="4">
    <source>
        <dbReference type="ARBA" id="ARBA00022692"/>
    </source>
</evidence>
<keyword evidence="8" id="KW-0675">Receptor</keyword>
<keyword evidence="3" id="KW-1003">Cell membrane</keyword>
<feature type="transmembrane region" description="Helical" evidence="10">
    <location>
        <begin position="44"/>
        <end position="73"/>
    </location>
</feature>
<protein>
    <recommendedName>
        <fullName evidence="11">G-protein coupled receptors family 1 profile domain-containing protein</fullName>
    </recommendedName>
</protein>
<dbReference type="PANTHER" id="PTHR24249">
    <property type="entry name" value="HISTAMINE RECEPTOR-RELATED G-PROTEIN COUPLED RECEPTOR"/>
    <property type="match status" value="1"/>
</dbReference>
<evidence type="ECO:0000256" key="7">
    <source>
        <dbReference type="ARBA" id="ARBA00023136"/>
    </source>
</evidence>
<dbReference type="Proteomes" id="UP000827092">
    <property type="component" value="Unassembled WGS sequence"/>
</dbReference>